<feature type="transmembrane region" description="Helical" evidence="6">
    <location>
        <begin position="7"/>
        <end position="26"/>
    </location>
</feature>
<gene>
    <name evidence="7" type="ordered locus">Trebr_1175</name>
</gene>
<dbReference type="GO" id="GO:0016020">
    <property type="term" value="C:membrane"/>
    <property type="evidence" value="ECO:0007669"/>
    <property type="project" value="UniProtKB-SubCell"/>
</dbReference>
<dbReference type="PANTHER" id="PTHR21716">
    <property type="entry name" value="TRANSMEMBRANE PROTEIN"/>
    <property type="match status" value="1"/>
</dbReference>
<keyword evidence="3 6" id="KW-0812">Transmembrane</keyword>
<comment type="subcellular location">
    <subcellularLocation>
        <location evidence="1">Membrane</location>
        <topology evidence="1">Multi-pass membrane protein</topology>
    </subcellularLocation>
</comment>
<protein>
    <recommendedName>
        <fullName evidence="9">AI-2E family transporter</fullName>
    </recommendedName>
</protein>
<sequence>MKQINFARGIFLLLLFICAVITGTLLKITASVVIPVTVAVLLAFVFQPLIAALNKRFHIPVGIGITIIFVILFVAMLVIGNLLFSSFKTIFALYPKYEERLTVIYETVATIFKLPFDEETSLFENLWGQLGIRTAIQNAAVSLSNILIAFVKNLTVVSLFVIFFLAELRLFKTKAAVAFDGQNSGKITLIIKDIILQVTRYISVKFFISLLTGVLVFLGTLAVHMDFPIVWGFLAFILNFIPNFGSIISGLITTLFALIQFWPKPGPVVFVGFLMIAVNMILGNIVEPRIQGRNLGLSPFVIIVSLSVWGWMWGFMGMLLAVPMMVILKIICENVSILKPLSILMGSKPTEEVPSEK</sequence>
<name>F4LL06_TREBD</name>
<dbReference type="GO" id="GO:0055085">
    <property type="term" value="P:transmembrane transport"/>
    <property type="evidence" value="ECO:0007669"/>
    <property type="project" value="TreeGrafter"/>
</dbReference>
<feature type="transmembrane region" description="Helical" evidence="6">
    <location>
        <begin position="266"/>
        <end position="286"/>
    </location>
</feature>
<dbReference type="OrthoDB" id="9799225at2"/>
<organism evidence="7 8">
    <name type="scientific">Treponema brennaborense (strain DSM 12168 / CIP 105900 / DD5/3)</name>
    <dbReference type="NCBI Taxonomy" id="906968"/>
    <lineage>
        <taxon>Bacteria</taxon>
        <taxon>Pseudomonadati</taxon>
        <taxon>Spirochaetota</taxon>
        <taxon>Spirochaetia</taxon>
        <taxon>Spirochaetales</taxon>
        <taxon>Treponemataceae</taxon>
        <taxon>Treponema</taxon>
    </lineage>
</organism>
<keyword evidence="8" id="KW-1185">Reference proteome</keyword>
<feature type="transmembrane region" description="Helical" evidence="6">
    <location>
        <begin position="61"/>
        <end position="84"/>
    </location>
</feature>
<reference evidence="8" key="1">
    <citation type="submission" date="2011-04" db="EMBL/GenBank/DDBJ databases">
        <title>The complete genome of Treponema brennaborense DSM 12168.</title>
        <authorList>
            <person name="Lucas S."/>
            <person name="Han J."/>
            <person name="Lapidus A."/>
            <person name="Bruce D."/>
            <person name="Goodwin L."/>
            <person name="Pitluck S."/>
            <person name="Peters L."/>
            <person name="Kyrpides N."/>
            <person name="Mavromatis K."/>
            <person name="Ivanova N."/>
            <person name="Mikhailova N."/>
            <person name="Pagani I."/>
            <person name="Teshima H."/>
            <person name="Detter J.C."/>
            <person name="Tapia R."/>
            <person name="Han C."/>
            <person name="Land M."/>
            <person name="Hauser L."/>
            <person name="Markowitz V."/>
            <person name="Cheng J.-F."/>
            <person name="Hugenholtz P."/>
            <person name="Woyke T."/>
            <person name="Wu D."/>
            <person name="Gronow S."/>
            <person name="Wellnitz S."/>
            <person name="Brambilla E."/>
            <person name="Klenk H.-P."/>
            <person name="Eisen J.A."/>
        </authorList>
    </citation>
    <scope>NUCLEOTIDE SEQUENCE [LARGE SCALE GENOMIC DNA]</scope>
    <source>
        <strain evidence="8">DSM 12168 / CIP 105900 / DD5/3</strain>
    </source>
</reference>
<dbReference type="PANTHER" id="PTHR21716:SF64">
    <property type="entry name" value="AI-2 TRANSPORT PROTEIN TQSA"/>
    <property type="match status" value="1"/>
</dbReference>
<evidence type="ECO:0000313" key="8">
    <source>
        <dbReference type="Proteomes" id="UP000006546"/>
    </source>
</evidence>
<proteinExistence type="inferred from homology"/>
<evidence type="ECO:0008006" key="9">
    <source>
        <dbReference type="Google" id="ProtNLM"/>
    </source>
</evidence>
<evidence type="ECO:0000256" key="3">
    <source>
        <dbReference type="ARBA" id="ARBA00022692"/>
    </source>
</evidence>
<feature type="transmembrane region" description="Helical" evidence="6">
    <location>
        <begin position="229"/>
        <end position="259"/>
    </location>
</feature>
<dbReference type="InterPro" id="IPR002549">
    <property type="entry name" value="AI-2E-like"/>
</dbReference>
<feature type="transmembrane region" description="Helical" evidence="6">
    <location>
        <begin position="146"/>
        <end position="166"/>
    </location>
</feature>
<evidence type="ECO:0000256" key="2">
    <source>
        <dbReference type="ARBA" id="ARBA00009773"/>
    </source>
</evidence>
<evidence type="ECO:0000256" key="6">
    <source>
        <dbReference type="SAM" id="Phobius"/>
    </source>
</evidence>
<dbReference type="Pfam" id="PF01594">
    <property type="entry name" value="AI-2E_transport"/>
    <property type="match status" value="1"/>
</dbReference>
<dbReference type="KEGG" id="tbe:Trebr_1175"/>
<dbReference type="EMBL" id="CP002696">
    <property type="protein sequence ID" value="AEE16603.1"/>
    <property type="molecule type" value="Genomic_DNA"/>
</dbReference>
<comment type="similarity">
    <text evidence="2">Belongs to the autoinducer-2 exporter (AI-2E) (TC 2.A.86) family.</text>
</comment>
<dbReference type="HOGENOM" id="CLU_031275_0_3_12"/>
<feature type="transmembrane region" description="Helical" evidence="6">
    <location>
        <begin position="32"/>
        <end position="54"/>
    </location>
</feature>
<dbReference type="RefSeq" id="WP_013758310.1">
    <property type="nucleotide sequence ID" value="NC_015500.1"/>
</dbReference>
<dbReference type="Proteomes" id="UP000006546">
    <property type="component" value="Chromosome"/>
</dbReference>
<dbReference type="STRING" id="906968.Trebr_1175"/>
<dbReference type="eggNOG" id="COG0628">
    <property type="taxonomic scope" value="Bacteria"/>
</dbReference>
<evidence type="ECO:0000256" key="4">
    <source>
        <dbReference type="ARBA" id="ARBA00022989"/>
    </source>
</evidence>
<feature type="transmembrane region" description="Helical" evidence="6">
    <location>
        <begin position="298"/>
        <end position="322"/>
    </location>
</feature>
<evidence type="ECO:0000256" key="5">
    <source>
        <dbReference type="ARBA" id="ARBA00023136"/>
    </source>
</evidence>
<feature type="transmembrane region" description="Helical" evidence="6">
    <location>
        <begin position="202"/>
        <end position="223"/>
    </location>
</feature>
<evidence type="ECO:0000256" key="1">
    <source>
        <dbReference type="ARBA" id="ARBA00004141"/>
    </source>
</evidence>
<accession>F4LL06</accession>
<evidence type="ECO:0000313" key="7">
    <source>
        <dbReference type="EMBL" id="AEE16603.1"/>
    </source>
</evidence>
<keyword evidence="4 6" id="KW-1133">Transmembrane helix</keyword>
<keyword evidence="5 6" id="KW-0472">Membrane</keyword>
<dbReference type="AlphaFoldDB" id="F4LL06"/>